<evidence type="ECO:0000313" key="3">
    <source>
        <dbReference type="EMBL" id="MDQ0505100.1"/>
    </source>
</evidence>
<accession>A0ABU0LD88</accession>
<organism evidence="3 4">
    <name type="scientific">Xanthobacter agilis</name>
    <dbReference type="NCBI Taxonomy" id="47492"/>
    <lineage>
        <taxon>Bacteria</taxon>
        <taxon>Pseudomonadati</taxon>
        <taxon>Pseudomonadota</taxon>
        <taxon>Alphaproteobacteria</taxon>
        <taxon>Hyphomicrobiales</taxon>
        <taxon>Xanthobacteraceae</taxon>
        <taxon>Xanthobacter</taxon>
    </lineage>
</organism>
<dbReference type="Proteomes" id="UP001241747">
    <property type="component" value="Unassembled WGS sequence"/>
</dbReference>
<sequence length="231" mass="26672">MVRAPFPQRFALTQGRRHPVRPAKPEGVVYARHIPWLGARFELRTVDIAADLPRFHRWMNDPRVAAIWDEAGDLAKHRAYLEGLQADPHLLPLMGAVNGVPFAYFELYWAKENRIAPFYAAGDYDRGWHVLVGEDGFRGRAYVATWLPCLMHYIFLDEVRTTRIVGEPRADHHQQLRNLERSGFARVSTFEFPHKRAALVMLTRERFFGDRLWVPDGILPQVPERAPPTAI</sequence>
<evidence type="ECO:0000259" key="2">
    <source>
        <dbReference type="SMART" id="SM01006"/>
    </source>
</evidence>
<dbReference type="InterPro" id="IPR016181">
    <property type="entry name" value="Acyl_CoA_acyltransferase"/>
</dbReference>
<evidence type="ECO:0000256" key="1">
    <source>
        <dbReference type="ARBA" id="ARBA00004924"/>
    </source>
</evidence>
<comment type="caution">
    <text evidence="3">The sequence shown here is derived from an EMBL/GenBank/DDBJ whole genome shotgun (WGS) entry which is preliminary data.</text>
</comment>
<dbReference type="SUPFAM" id="SSF55729">
    <property type="entry name" value="Acyl-CoA N-acyltransferases (Nat)"/>
    <property type="match status" value="1"/>
</dbReference>
<protein>
    <submittedName>
        <fullName evidence="3">RimJ/RimL family protein N-acetyltransferase</fullName>
    </submittedName>
</protein>
<dbReference type="PANTHER" id="PTHR31438">
    <property type="entry name" value="LYSINE N-ACYLTRANSFERASE C17G9.06C-RELATED"/>
    <property type="match status" value="1"/>
</dbReference>
<keyword evidence="4" id="KW-1185">Reference proteome</keyword>
<dbReference type="SMART" id="SM01006">
    <property type="entry name" value="AlcB"/>
    <property type="match status" value="1"/>
</dbReference>
<name>A0ABU0LD88_XANAG</name>
<dbReference type="EMBL" id="JAUSVY010000003">
    <property type="protein sequence ID" value="MDQ0505100.1"/>
    <property type="molecule type" value="Genomic_DNA"/>
</dbReference>
<feature type="domain" description="Acyltransferase MbtK/IucB-like conserved" evidence="2">
    <location>
        <begin position="44"/>
        <end position="91"/>
    </location>
</feature>
<dbReference type="RefSeq" id="WP_307500096.1">
    <property type="nucleotide sequence ID" value="NZ_JABWGX010000011.1"/>
</dbReference>
<evidence type="ECO:0000313" key="4">
    <source>
        <dbReference type="Proteomes" id="UP001241747"/>
    </source>
</evidence>
<dbReference type="Pfam" id="PF13523">
    <property type="entry name" value="Acetyltransf_8"/>
    <property type="match status" value="1"/>
</dbReference>
<comment type="pathway">
    <text evidence="1">Siderophore biosynthesis.</text>
</comment>
<gene>
    <name evidence="3" type="ORF">QOZ94_001882</name>
</gene>
<proteinExistence type="predicted"/>
<dbReference type="Gene3D" id="3.40.630.30">
    <property type="match status" value="1"/>
</dbReference>
<reference evidence="3 4" key="1">
    <citation type="submission" date="2023-07" db="EMBL/GenBank/DDBJ databases">
        <title>Genomic Encyclopedia of Type Strains, Phase IV (KMG-IV): sequencing the most valuable type-strain genomes for metagenomic binning, comparative biology and taxonomic classification.</title>
        <authorList>
            <person name="Goeker M."/>
        </authorList>
    </citation>
    <scope>NUCLEOTIDE SEQUENCE [LARGE SCALE GENOMIC DNA]</scope>
    <source>
        <strain evidence="3 4">DSM 3770</strain>
    </source>
</reference>
<dbReference type="PANTHER" id="PTHR31438:SF1">
    <property type="entry name" value="LYSINE N-ACYLTRANSFERASE C17G9.06C-RELATED"/>
    <property type="match status" value="1"/>
</dbReference>
<dbReference type="InterPro" id="IPR019432">
    <property type="entry name" value="Acyltransferase_MbtK/IucB-like"/>
</dbReference>